<evidence type="ECO:0000313" key="4">
    <source>
        <dbReference type="Proteomes" id="UP000016943"/>
    </source>
</evidence>
<feature type="transmembrane region" description="Helical" evidence="1">
    <location>
        <begin position="74"/>
        <end position="92"/>
    </location>
</feature>
<organism evidence="3 4">
    <name type="scientific">Corynebacterium argentoratense DSM 44202</name>
    <dbReference type="NCBI Taxonomy" id="1348662"/>
    <lineage>
        <taxon>Bacteria</taxon>
        <taxon>Bacillati</taxon>
        <taxon>Actinomycetota</taxon>
        <taxon>Actinomycetes</taxon>
        <taxon>Mycobacteriales</taxon>
        <taxon>Corynebacteriaceae</taxon>
        <taxon>Corynebacterium</taxon>
    </lineage>
</organism>
<dbReference type="eggNOG" id="ENOG5031XTQ">
    <property type="taxonomic scope" value="Bacteria"/>
</dbReference>
<dbReference type="STRING" id="1348662.CARG_05155"/>
<evidence type="ECO:0000259" key="2">
    <source>
        <dbReference type="Pfam" id="PF10756"/>
    </source>
</evidence>
<dbReference type="GeneID" id="78249810"/>
<evidence type="ECO:0000256" key="1">
    <source>
        <dbReference type="SAM" id="Phobius"/>
    </source>
</evidence>
<keyword evidence="4" id="KW-1185">Reference proteome</keyword>
<evidence type="ECO:0000313" key="3">
    <source>
        <dbReference type="EMBL" id="AGU15168.1"/>
    </source>
</evidence>
<dbReference type="InterPro" id="IPR019692">
    <property type="entry name" value="CFP-6_PH"/>
</dbReference>
<dbReference type="RefSeq" id="WP_020976321.1">
    <property type="nucleotide sequence ID" value="NC_022198.1"/>
</dbReference>
<dbReference type="Pfam" id="PF10756">
    <property type="entry name" value="bPH_6"/>
    <property type="match status" value="1"/>
</dbReference>
<protein>
    <recommendedName>
        <fullName evidence="2">Low molecular weight protein antigen 6 PH domain-containing protein</fullName>
    </recommendedName>
</protein>
<dbReference type="PATRIC" id="fig|1348662.3.peg.1012"/>
<dbReference type="EMBL" id="CP006365">
    <property type="protein sequence ID" value="AGU15168.1"/>
    <property type="molecule type" value="Genomic_DNA"/>
</dbReference>
<accession>U3GXG1</accession>
<name>U3GXG1_9CORY</name>
<feature type="domain" description="Low molecular weight protein antigen 6 PH" evidence="2">
    <location>
        <begin position="93"/>
        <end position="162"/>
    </location>
</feature>
<sequence>MTNEQHHVSVDEQLAYAVADPTTTTNKPWELVVTSRRLKFIAAGAIVVVMAAHIFLAVVVAIGDTGATVTTVDQWAFVGIGIIISLCCLGITRPRVRVNSDGVEVRNFIGTRFYPWDLVYGLSFPKGDHWARLELPEFEYVAMWAFFAADGERVMKAVADFRALEDRYMPED</sequence>
<keyword evidence="1" id="KW-0472">Membrane</keyword>
<keyword evidence="1" id="KW-0812">Transmembrane</keyword>
<dbReference type="KEGG" id="caz:CARG_05155"/>
<feature type="transmembrane region" description="Helical" evidence="1">
    <location>
        <begin position="40"/>
        <end position="62"/>
    </location>
</feature>
<dbReference type="AlphaFoldDB" id="U3GXG1"/>
<gene>
    <name evidence="3" type="ORF">CARG_05155</name>
</gene>
<keyword evidence="1" id="KW-1133">Transmembrane helix</keyword>
<reference evidence="3 4" key="1">
    <citation type="journal article" date="2013" name="Genome Announc.">
        <title>Whole-Genome Sequence of the Clinical Strain Corynebacterium argentoratense DSM 44202, Isolated from a Human Throat Specimen.</title>
        <authorList>
            <person name="Bomholt C."/>
            <person name="Glaub A."/>
            <person name="Gravermann K."/>
            <person name="Albersmeier A."/>
            <person name="Brinkrolf K."/>
            <person name="Ruckert C."/>
            <person name="Tauch A."/>
        </authorList>
    </citation>
    <scope>NUCLEOTIDE SEQUENCE [LARGE SCALE GENOMIC DNA]</scope>
    <source>
        <strain evidence="3">DSM 44202</strain>
    </source>
</reference>
<dbReference type="Proteomes" id="UP000016943">
    <property type="component" value="Chromosome"/>
</dbReference>
<dbReference type="HOGENOM" id="CLU_110740_0_0_11"/>
<proteinExistence type="predicted"/>